<dbReference type="InterPro" id="IPR001214">
    <property type="entry name" value="SET_dom"/>
</dbReference>
<evidence type="ECO:0000313" key="4">
    <source>
        <dbReference type="Proteomes" id="UP000799750"/>
    </source>
</evidence>
<protein>
    <submittedName>
        <fullName evidence="3">SET domain-containing protein</fullName>
    </submittedName>
</protein>
<evidence type="ECO:0000256" key="1">
    <source>
        <dbReference type="SAM" id="MobiDB-lite"/>
    </source>
</evidence>
<dbReference type="AlphaFoldDB" id="A0A6A6R406"/>
<feature type="region of interest" description="Disordered" evidence="1">
    <location>
        <begin position="278"/>
        <end position="317"/>
    </location>
</feature>
<dbReference type="PANTHER" id="PTHR47250">
    <property type="entry name" value="HISTONE-LYSINE N-METHYLTRANSFERASE SET-6"/>
    <property type="match status" value="1"/>
</dbReference>
<organism evidence="3 4">
    <name type="scientific">Lophium mytilinum</name>
    <dbReference type="NCBI Taxonomy" id="390894"/>
    <lineage>
        <taxon>Eukaryota</taxon>
        <taxon>Fungi</taxon>
        <taxon>Dikarya</taxon>
        <taxon>Ascomycota</taxon>
        <taxon>Pezizomycotina</taxon>
        <taxon>Dothideomycetes</taxon>
        <taxon>Pleosporomycetidae</taxon>
        <taxon>Mytilinidiales</taxon>
        <taxon>Mytilinidiaceae</taxon>
        <taxon>Lophium</taxon>
    </lineage>
</organism>
<keyword evidence="4" id="KW-1185">Reference proteome</keyword>
<dbReference type="Proteomes" id="UP000799750">
    <property type="component" value="Unassembled WGS sequence"/>
</dbReference>
<dbReference type="InterPro" id="IPR046341">
    <property type="entry name" value="SET_dom_sf"/>
</dbReference>
<dbReference type="OrthoDB" id="308383at2759"/>
<dbReference type="PROSITE" id="PS50280">
    <property type="entry name" value="SET"/>
    <property type="match status" value="1"/>
</dbReference>
<reference evidence="3" key="1">
    <citation type="journal article" date="2020" name="Stud. Mycol.">
        <title>101 Dothideomycetes genomes: a test case for predicting lifestyles and emergence of pathogens.</title>
        <authorList>
            <person name="Haridas S."/>
            <person name="Albert R."/>
            <person name="Binder M."/>
            <person name="Bloem J."/>
            <person name="Labutti K."/>
            <person name="Salamov A."/>
            <person name="Andreopoulos B."/>
            <person name="Baker S."/>
            <person name="Barry K."/>
            <person name="Bills G."/>
            <person name="Bluhm B."/>
            <person name="Cannon C."/>
            <person name="Castanera R."/>
            <person name="Culley D."/>
            <person name="Daum C."/>
            <person name="Ezra D."/>
            <person name="Gonzalez J."/>
            <person name="Henrissat B."/>
            <person name="Kuo A."/>
            <person name="Liang C."/>
            <person name="Lipzen A."/>
            <person name="Lutzoni F."/>
            <person name="Magnuson J."/>
            <person name="Mondo S."/>
            <person name="Nolan M."/>
            <person name="Ohm R."/>
            <person name="Pangilinan J."/>
            <person name="Park H.-J."/>
            <person name="Ramirez L."/>
            <person name="Alfaro M."/>
            <person name="Sun H."/>
            <person name="Tritt A."/>
            <person name="Yoshinaga Y."/>
            <person name="Zwiers L.-H."/>
            <person name="Turgeon B."/>
            <person name="Goodwin S."/>
            <person name="Spatafora J."/>
            <person name="Crous P."/>
            <person name="Grigoriev I."/>
        </authorList>
    </citation>
    <scope>NUCLEOTIDE SEQUENCE</scope>
    <source>
        <strain evidence="3">CBS 269.34</strain>
    </source>
</reference>
<sequence>MPARGGLRNDTFEYWVEKSAGTKATVRNAPSNGTTITPRRFDGLEFAKTEWKKAPWPPKAEPPAGWPAGKWPPKSLVTLLAADNGKDLHCLGRSLWDDNMCSAGRGNLNCGHKFQEWLSGGLDWTSRFELRDTPLGVAAFTKTKWKRGQILGAYTGRVIPVPDEQKSLAYCLNIPIGKRASKRAKNRHDMTWPKAMIDAESKGNWTRFINHNCDANTHYEYFRVGKQIAMVIEATRTIEAGAEVTADYGEGYFKQAGYGCRCWSKNCMSKRFPTRVVERRRSLSPKGVVKRTRRGGSRVRSRSGSPVKRRRSENDGRPVKVTFV</sequence>
<gene>
    <name evidence="3" type="ORF">BU16DRAFT_615680</name>
</gene>
<name>A0A6A6R406_9PEZI</name>
<dbReference type="Gene3D" id="2.170.270.10">
    <property type="entry name" value="SET domain"/>
    <property type="match status" value="1"/>
</dbReference>
<proteinExistence type="predicted"/>
<dbReference type="EMBL" id="MU004185">
    <property type="protein sequence ID" value="KAF2498660.1"/>
    <property type="molecule type" value="Genomic_DNA"/>
</dbReference>
<dbReference type="InterPro" id="IPR053105">
    <property type="entry name" value="Class_V-like_SAM-MTase"/>
</dbReference>
<feature type="compositionally biased region" description="Basic residues" evidence="1">
    <location>
        <begin position="288"/>
        <end position="311"/>
    </location>
</feature>
<dbReference type="SMART" id="SM00317">
    <property type="entry name" value="SET"/>
    <property type="match status" value="1"/>
</dbReference>
<feature type="domain" description="SET" evidence="2">
    <location>
        <begin position="126"/>
        <end position="249"/>
    </location>
</feature>
<evidence type="ECO:0000313" key="3">
    <source>
        <dbReference type="EMBL" id="KAF2498660.1"/>
    </source>
</evidence>
<dbReference type="Pfam" id="PF00856">
    <property type="entry name" value="SET"/>
    <property type="match status" value="1"/>
</dbReference>
<dbReference type="PANTHER" id="PTHR47250:SF3">
    <property type="entry name" value="HISTONE-LYSINE N-METHYLTRANSFERASE SET-6"/>
    <property type="match status" value="1"/>
</dbReference>
<dbReference type="SUPFAM" id="SSF82199">
    <property type="entry name" value="SET domain"/>
    <property type="match status" value="1"/>
</dbReference>
<accession>A0A6A6R406</accession>
<evidence type="ECO:0000259" key="2">
    <source>
        <dbReference type="PROSITE" id="PS50280"/>
    </source>
</evidence>